<dbReference type="PANTHER" id="PTHR34775:SF4">
    <property type="entry name" value="TRANSMEMBRANE PROTEIN"/>
    <property type="match status" value="1"/>
</dbReference>
<proteinExistence type="predicted"/>
<keyword evidence="4" id="KW-1185">Reference proteome</keyword>
<keyword evidence="2" id="KW-1133">Transmembrane helix</keyword>
<evidence type="ECO:0000313" key="3">
    <source>
        <dbReference type="EMBL" id="KAF8395987.1"/>
    </source>
</evidence>
<feature type="compositionally biased region" description="Acidic residues" evidence="1">
    <location>
        <begin position="342"/>
        <end position="364"/>
    </location>
</feature>
<reference evidence="3 4" key="1">
    <citation type="submission" date="2020-04" db="EMBL/GenBank/DDBJ databases">
        <title>Plant Genome Project.</title>
        <authorList>
            <person name="Zhang R.-G."/>
        </authorList>
    </citation>
    <scope>NUCLEOTIDE SEQUENCE [LARGE SCALE GENOMIC DNA]</scope>
    <source>
        <strain evidence="3">YNK0</strain>
        <tissue evidence="3">Leaf</tissue>
    </source>
</reference>
<keyword evidence="2" id="KW-0812">Transmembrane</keyword>
<organism evidence="3 4">
    <name type="scientific">Tetracentron sinense</name>
    <name type="common">Spur-leaf</name>
    <dbReference type="NCBI Taxonomy" id="13715"/>
    <lineage>
        <taxon>Eukaryota</taxon>
        <taxon>Viridiplantae</taxon>
        <taxon>Streptophyta</taxon>
        <taxon>Embryophyta</taxon>
        <taxon>Tracheophyta</taxon>
        <taxon>Spermatophyta</taxon>
        <taxon>Magnoliopsida</taxon>
        <taxon>Trochodendrales</taxon>
        <taxon>Trochodendraceae</taxon>
        <taxon>Tetracentron</taxon>
    </lineage>
</organism>
<feature type="region of interest" description="Disordered" evidence="1">
    <location>
        <begin position="318"/>
        <end position="382"/>
    </location>
</feature>
<dbReference type="OrthoDB" id="676522at2759"/>
<dbReference type="Proteomes" id="UP000655225">
    <property type="component" value="Unassembled WGS sequence"/>
</dbReference>
<feature type="compositionally biased region" description="Basic and acidic residues" evidence="1">
    <location>
        <begin position="787"/>
        <end position="798"/>
    </location>
</feature>
<feature type="compositionally biased region" description="Basic and acidic residues" evidence="1">
    <location>
        <begin position="319"/>
        <end position="334"/>
    </location>
</feature>
<feature type="compositionally biased region" description="Low complexity" evidence="1">
    <location>
        <begin position="804"/>
        <end position="825"/>
    </location>
</feature>
<name>A0A835DCR4_TETSI</name>
<sequence>MAMSSNRSPSPISSRKNPDSRTPESCSGIRSSFSGNRFTRPSIVPNSRSFNPITPANSPADFSQRNSVGKEGIASLRMSYEQKENEADQNSKPVRARSPVVSKGLKNFMAPTISAASKVAASPRKSVLTERNEGVRMYPSFSDGKPPFTAMNVSEAAKDIGSNSEMGLDSKSSSDTQKKPGSLSEPIIAVADSESKEANFVNPSISEASKIAVTPNGDRSSVLVSGRKLPFSSMDGPGFAAAKVSESKQDPVLDSQVLSESLSERRVADLGSKVNPSPVIDNIDVDPYLPPYDPNTNYLSPRPQFLHYKPNPRIEISLNEERGFDPGEGKRLEDSFTSESCSDTEETQSEEDACSSQTSEEEEKENPFSESDPDNSRKLIKEIPRPRSFSRRKSIPLLLVLVIACLSISVTDSPVFSPSMPKDQTFPMLDDTVKLAELAKANLDGLAHNFRLWSASYVSYLFKLIPIPGEVEKLGPFHFSNLTVLVDGYQSLDSSYKGGVEMEPKEEEGHLEIQIGENTEDDITGGGSNVEFEEQSPLVPQAQEMEPHNREAVEFQDQNDFALESEKQSTPISQALEIEPHNREAVELQDENEFALESEEQSTLISQALEIEPHNREAVELQIENEFALESEEQSTPISQALEIEPELSEAYEFLDKSEFDSHDNIESTNAEVTSRTLGSDSAVHGLEYKISTQNVVGITSIVLILIAATIFIYLKQGVTNPEASVPVNHLPTKKLISSSVSANRDHPYQERRSSLNSPTEVEMMGGSCPSEMSSSFQNGSSYSRMGSERVNEVQSHERKLRRNSNGESLASSSEYSAGSPSYGSFTTYEKIRSRHGCGDEEMVTPIRRSSRIRKQITSP</sequence>
<feature type="compositionally biased region" description="Low complexity" evidence="1">
    <location>
        <begin position="1"/>
        <end position="15"/>
    </location>
</feature>
<dbReference type="PANTHER" id="PTHR34775">
    <property type="entry name" value="TRANSMEMBRANE PROTEIN"/>
    <property type="match status" value="1"/>
</dbReference>
<feature type="region of interest" description="Disordered" evidence="1">
    <location>
        <begin position="1"/>
        <end position="99"/>
    </location>
</feature>
<evidence type="ECO:0000256" key="1">
    <source>
        <dbReference type="SAM" id="MobiDB-lite"/>
    </source>
</evidence>
<comment type="caution">
    <text evidence="3">The sequence shown here is derived from an EMBL/GenBank/DDBJ whole genome shotgun (WGS) entry which is preliminary data.</text>
</comment>
<gene>
    <name evidence="3" type="ORF">HHK36_017598</name>
</gene>
<feature type="compositionally biased region" description="Basic and acidic residues" evidence="1">
    <location>
        <begin position="744"/>
        <end position="754"/>
    </location>
</feature>
<protein>
    <submittedName>
        <fullName evidence="3">Uncharacterized protein</fullName>
    </submittedName>
</protein>
<evidence type="ECO:0000256" key="2">
    <source>
        <dbReference type="SAM" id="Phobius"/>
    </source>
</evidence>
<evidence type="ECO:0000313" key="4">
    <source>
        <dbReference type="Proteomes" id="UP000655225"/>
    </source>
</evidence>
<feature type="transmembrane region" description="Helical" evidence="2">
    <location>
        <begin position="696"/>
        <end position="715"/>
    </location>
</feature>
<accession>A0A835DCR4</accession>
<feature type="region of interest" description="Disordered" evidence="1">
    <location>
        <begin position="739"/>
        <end position="860"/>
    </location>
</feature>
<feature type="compositionally biased region" description="Polar residues" evidence="1">
    <location>
        <begin position="771"/>
        <end position="785"/>
    </location>
</feature>
<dbReference type="OMA" id="FFGPHFA"/>
<feature type="compositionally biased region" description="Polar residues" evidence="1">
    <location>
        <begin position="23"/>
        <end position="67"/>
    </location>
</feature>
<dbReference type="AlphaFoldDB" id="A0A835DCR4"/>
<feature type="region of interest" description="Disordered" evidence="1">
    <location>
        <begin position="137"/>
        <end position="189"/>
    </location>
</feature>
<feature type="compositionally biased region" description="Polar residues" evidence="1">
    <location>
        <begin position="161"/>
        <end position="175"/>
    </location>
</feature>
<dbReference type="EMBL" id="JABCRI010000012">
    <property type="protein sequence ID" value="KAF8395987.1"/>
    <property type="molecule type" value="Genomic_DNA"/>
</dbReference>
<feature type="compositionally biased region" description="Basic residues" evidence="1">
    <location>
        <begin position="849"/>
        <end position="860"/>
    </location>
</feature>
<keyword evidence="2" id="KW-0472">Membrane</keyword>